<comment type="caution">
    <text evidence="2">The sequence shown here is derived from an EMBL/GenBank/DDBJ whole genome shotgun (WGS) entry which is preliminary data.</text>
</comment>
<feature type="region of interest" description="Disordered" evidence="1">
    <location>
        <begin position="1"/>
        <end position="31"/>
    </location>
</feature>
<organism evidence="2 3">
    <name type="scientific">Cristinia sonorae</name>
    <dbReference type="NCBI Taxonomy" id="1940300"/>
    <lineage>
        <taxon>Eukaryota</taxon>
        <taxon>Fungi</taxon>
        <taxon>Dikarya</taxon>
        <taxon>Basidiomycota</taxon>
        <taxon>Agaricomycotina</taxon>
        <taxon>Agaricomycetes</taxon>
        <taxon>Agaricomycetidae</taxon>
        <taxon>Agaricales</taxon>
        <taxon>Pleurotineae</taxon>
        <taxon>Stephanosporaceae</taxon>
        <taxon>Cristinia</taxon>
    </lineage>
</organism>
<protein>
    <submittedName>
        <fullName evidence="2">Uncharacterized protein</fullName>
    </submittedName>
</protein>
<dbReference type="EMBL" id="JAEVFJ010000008">
    <property type="protein sequence ID" value="KAH8103149.1"/>
    <property type="molecule type" value="Genomic_DNA"/>
</dbReference>
<proteinExistence type="predicted"/>
<accession>A0A8K0XS43</accession>
<keyword evidence="3" id="KW-1185">Reference proteome</keyword>
<evidence type="ECO:0000256" key="1">
    <source>
        <dbReference type="SAM" id="MobiDB-lite"/>
    </source>
</evidence>
<dbReference type="Proteomes" id="UP000813824">
    <property type="component" value="Unassembled WGS sequence"/>
</dbReference>
<gene>
    <name evidence="2" type="ORF">BXZ70DRAFT_1006304</name>
</gene>
<dbReference type="AlphaFoldDB" id="A0A8K0XS43"/>
<sequence>MNLTPFALPPSASPRVVRGDPPSLQKPHRVRQRRPRVRYILRGSKANASLRLTISVAFHVGTNHCNGLLSTRLAWNLSRDALVRLQLYPVEWALIAI</sequence>
<evidence type="ECO:0000313" key="3">
    <source>
        <dbReference type="Proteomes" id="UP000813824"/>
    </source>
</evidence>
<name>A0A8K0XS43_9AGAR</name>
<dbReference type="OrthoDB" id="3365224at2759"/>
<reference evidence="2" key="1">
    <citation type="journal article" date="2021" name="New Phytol.">
        <title>Evolutionary innovations through gain and loss of genes in the ectomycorrhizal Boletales.</title>
        <authorList>
            <person name="Wu G."/>
            <person name="Miyauchi S."/>
            <person name="Morin E."/>
            <person name="Kuo A."/>
            <person name="Drula E."/>
            <person name="Varga T."/>
            <person name="Kohler A."/>
            <person name="Feng B."/>
            <person name="Cao Y."/>
            <person name="Lipzen A."/>
            <person name="Daum C."/>
            <person name="Hundley H."/>
            <person name="Pangilinan J."/>
            <person name="Johnson J."/>
            <person name="Barry K."/>
            <person name="LaButti K."/>
            <person name="Ng V."/>
            <person name="Ahrendt S."/>
            <person name="Min B."/>
            <person name="Choi I.G."/>
            <person name="Park H."/>
            <person name="Plett J.M."/>
            <person name="Magnuson J."/>
            <person name="Spatafora J.W."/>
            <person name="Nagy L.G."/>
            <person name="Henrissat B."/>
            <person name="Grigoriev I.V."/>
            <person name="Yang Z.L."/>
            <person name="Xu J."/>
            <person name="Martin F.M."/>
        </authorList>
    </citation>
    <scope>NUCLEOTIDE SEQUENCE</scope>
    <source>
        <strain evidence="2">KKN 215</strain>
    </source>
</reference>
<evidence type="ECO:0000313" key="2">
    <source>
        <dbReference type="EMBL" id="KAH8103149.1"/>
    </source>
</evidence>